<name>A0A7J6G425_CANSA</name>
<dbReference type="InterPro" id="IPR038765">
    <property type="entry name" value="Papain-like_cys_pep_sf"/>
</dbReference>
<proteinExistence type="inferred from homology"/>
<feature type="compositionally biased region" description="Low complexity" evidence="4">
    <location>
        <begin position="1269"/>
        <end position="1281"/>
    </location>
</feature>
<feature type="transmembrane region" description="Helical" evidence="5">
    <location>
        <begin position="689"/>
        <end position="705"/>
    </location>
</feature>
<evidence type="ECO:0000313" key="8">
    <source>
        <dbReference type="Proteomes" id="UP000525078"/>
    </source>
</evidence>
<comment type="caution">
    <text evidence="7">The sequence shown here is derived from an EMBL/GenBank/DDBJ whole genome shotgun (WGS) entry which is preliminary data.</text>
</comment>
<keyword evidence="2" id="KW-0645">Protease</keyword>
<keyword evidence="3" id="KW-0378">Hydrolase</keyword>
<evidence type="ECO:0000256" key="4">
    <source>
        <dbReference type="SAM" id="MobiDB-lite"/>
    </source>
</evidence>
<keyword evidence="5" id="KW-1133">Transmembrane helix</keyword>
<dbReference type="InterPro" id="IPR003653">
    <property type="entry name" value="Peptidase_C48_C"/>
</dbReference>
<dbReference type="PROSITE" id="PS50600">
    <property type="entry name" value="ULP_PROTEASE"/>
    <property type="match status" value="1"/>
</dbReference>
<feature type="region of interest" description="Disordered" evidence="4">
    <location>
        <begin position="1269"/>
        <end position="1312"/>
    </location>
</feature>
<feature type="domain" description="Ubiquitin-like protease family profile" evidence="6">
    <location>
        <begin position="349"/>
        <end position="577"/>
    </location>
</feature>
<dbReference type="SUPFAM" id="SSF54001">
    <property type="entry name" value="Cysteine proteinases"/>
    <property type="match status" value="2"/>
</dbReference>
<evidence type="ECO:0000256" key="3">
    <source>
        <dbReference type="ARBA" id="ARBA00022801"/>
    </source>
</evidence>
<dbReference type="GO" id="GO:0008234">
    <property type="term" value="F:cysteine-type peptidase activity"/>
    <property type="evidence" value="ECO:0007669"/>
    <property type="project" value="InterPro"/>
</dbReference>
<keyword evidence="5" id="KW-0472">Membrane</keyword>
<evidence type="ECO:0000256" key="5">
    <source>
        <dbReference type="SAM" id="Phobius"/>
    </source>
</evidence>
<accession>A0A7J6G425</accession>
<organism evidence="7 8">
    <name type="scientific">Cannabis sativa</name>
    <name type="common">Hemp</name>
    <name type="synonym">Marijuana</name>
    <dbReference type="NCBI Taxonomy" id="3483"/>
    <lineage>
        <taxon>Eukaryota</taxon>
        <taxon>Viridiplantae</taxon>
        <taxon>Streptophyta</taxon>
        <taxon>Embryophyta</taxon>
        <taxon>Tracheophyta</taxon>
        <taxon>Spermatophyta</taxon>
        <taxon>Magnoliopsida</taxon>
        <taxon>eudicotyledons</taxon>
        <taxon>Gunneridae</taxon>
        <taxon>Pentapetalae</taxon>
        <taxon>rosids</taxon>
        <taxon>fabids</taxon>
        <taxon>Rosales</taxon>
        <taxon>Cannabaceae</taxon>
        <taxon>Cannabis</taxon>
    </lineage>
</organism>
<evidence type="ECO:0000256" key="1">
    <source>
        <dbReference type="ARBA" id="ARBA00005234"/>
    </source>
</evidence>
<dbReference type="Gene3D" id="3.40.395.10">
    <property type="entry name" value="Adenoviral Proteinase, Chain A"/>
    <property type="match status" value="2"/>
</dbReference>
<feature type="region of interest" description="Disordered" evidence="4">
    <location>
        <begin position="960"/>
        <end position="1004"/>
    </location>
</feature>
<protein>
    <recommendedName>
        <fullName evidence="6">Ubiquitin-like protease family profile domain-containing protein</fullName>
    </recommendedName>
</protein>
<feature type="compositionally biased region" description="Polar residues" evidence="4">
    <location>
        <begin position="971"/>
        <end position="997"/>
    </location>
</feature>
<evidence type="ECO:0000256" key="2">
    <source>
        <dbReference type="ARBA" id="ARBA00022670"/>
    </source>
</evidence>
<comment type="similarity">
    <text evidence="1">Belongs to the peptidase C48 family.</text>
</comment>
<dbReference type="GO" id="GO:0006508">
    <property type="term" value="P:proteolysis"/>
    <property type="evidence" value="ECO:0007669"/>
    <property type="project" value="UniProtKB-KW"/>
</dbReference>
<evidence type="ECO:0000259" key="6">
    <source>
        <dbReference type="PROSITE" id="PS50600"/>
    </source>
</evidence>
<feature type="transmembrane region" description="Helical" evidence="5">
    <location>
        <begin position="384"/>
        <end position="407"/>
    </location>
</feature>
<feature type="region of interest" description="Disordered" evidence="4">
    <location>
        <begin position="843"/>
        <end position="876"/>
    </location>
</feature>
<dbReference type="PANTHER" id="PTHR31470">
    <property type="entry name" value="CYSTEINE PROTEINASES SUPERFAMILY PROTEIN-RELATED-RELATED"/>
    <property type="match status" value="1"/>
</dbReference>
<gene>
    <name evidence="7" type="ORF">F8388_011459</name>
</gene>
<dbReference type="Proteomes" id="UP000525078">
    <property type="component" value="Unassembled WGS sequence"/>
</dbReference>
<dbReference type="EMBL" id="JAATIP010000078">
    <property type="protein sequence ID" value="KAF4377706.1"/>
    <property type="molecule type" value="Genomic_DNA"/>
</dbReference>
<sequence length="1429" mass="162780">MAIVVQWLTKFRILNRKICRYICRMTEEREHVLRSDISSVYLNISEFFPSHQSVHKLYLSAKWLYLSCLSFLDETHLSFLDETQLTVSLIEFCPKSRKITWKAKLEGFEIDRDWMIVNRLTIKFQQCSIVLQMLMLHVTSPKTGKHLLPKDVVLNGKKKRKKMQDIRSQNTYNHHVGRGGVKKVEEKLEKELGHQLTIYDRADLWIRIHKNKNDELDGPAQEVADRIIYLKLRNISPTSVERVSLRLDDCFSGDTTPDAVKFKVKGGSKSVGQPDLMGASSSSAHENSEHYQVVEENIDVDATIASAVKAVENLIGSSTTVSASAETSEKNDLEMRLLFYVLKRGIGRKELTTTNVYCKGKDTIFLPFRFGLKTLATRCGFTTFAILIVSLPILVVLLHIDIIFYYLRKKIKYSAEPKIKVTTTDCLFCSSITSLYDKFVEKNNDISMLSLSHNVAQYIRGGKILYATPWHLVDHVVMPINVKLQDHWIYGRLNIAEPRIYLYNSLRSGRYMTAAKEACKPFSVILPYYFSMLDIRGLRNESKFSTMEPFPIVAVDGLPEQVTTDCGVFVASFAEYFIDGKPIPSFDFDVEIHRDCFAVSFYHYGMKKQLENIEIVKLPFQVPNNNSVMKGKQTNTEKLDELRDKRDETTWNLGCLNLCENKATQHNLKGTFRSSSHFFTFRSSSSSHCLLLLLLHISVFFFFTVPSSSSHFVVETAVRSELLYFVFWFSGSVSDLGVQCSGLIYTLCIRGLCSESVRVSSSLVFAEICSPYRSSYMAGKRKRKWGNEPVKKDVTPELNDNAVAWRNFFNANYKALRAAEKGITEKEATDKLKVQYKGFTDEEKSEWRNYDPNPTPAKKAVQTRGRKPKAADGKGKKITLTSNPVILPNYYSDSEGRKSSDHFVSSINELKEYFSNELKSQLRSFSLKFMDKGEGVGGIDRELEDDVAAEVGKKAECSQAVEESPLKSPVRPNTNVVGQSEENVVESVSTPSLSASKSVEDEGAARNTFDDDDFDIVEVASFWNKGKALVKSKKTQLENVHLIEDDFNDKAYEQFIESGRTVVGPFKMKEAIPHNQYGFYKFVFSNTLDPGYVLAKFQKFEVDKRCMASLRPLREVEGSIIDCFSILMNKYERDSRLADQPRVWYMPTRISQKTLGSFNVKRIAKEREWSKLFYEDNFQKCVKMFVLVLTLEGAPHWFGAELNMKSKVVSFLDSLHTAMDEKYRVDATKEMFHPIEACLEIAARIITDGQNEIRTKVVEDCRAAQGSSFASSSAPLRSPSKSPRDPRFSTAKSRHANMFPPSRASPRFQSSKAKISYVNQTRTKPSISLIQITSSKEKLIGGWTTLNNHIHKYYIYPSTSPYSVTSQFSIRTHSLSVDYMYIQEMLTKVSNGWSRVDGTTSNTATQICHPTEPQPPESTRPPWNECYHI</sequence>
<evidence type="ECO:0000313" key="7">
    <source>
        <dbReference type="EMBL" id="KAF4377706.1"/>
    </source>
</evidence>
<reference evidence="7 8" key="1">
    <citation type="journal article" date="2020" name="bioRxiv">
        <title>Sequence and annotation of 42 cannabis genomes reveals extensive copy number variation in cannabinoid synthesis and pathogen resistance genes.</title>
        <authorList>
            <person name="Mckernan K.J."/>
            <person name="Helbert Y."/>
            <person name="Kane L.T."/>
            <person name="Ebling H."/>
            <person name="Zhang L."/>
            <person name="Liu B."/>
            <person name="Eaton Z."/>
            <person name="Mclaughlin S."/>
            <person name="Kingan S."/>
            <person name="Baybayan P."/>
            <person name="Concepcion G."/>
            <person name="Jordan M."/>
            <person name="Riva A."/>
            <person name="Barbazuk W."/>
            <person name="Harkins T."/>
        </authorList>
    </citation>
    <scope>NUCLEOTIDE SEQUENCE [LARGE SCALE GENOMIC DNA]</scope>
    <source>
        <strain evidence="8">cv. Jamaican Lion 4</strain>
        <tissue evidence="7">Leaf</tissue>
    </source>
</reference>
<keyword evidence="5" id="KW-0812">Transmembrane</keyword>
<dbReference type="PANTHER" id="PTHR31470:SF53">
    <property type="entry name" value="CYSTEINE PROTEINASES SUPERFAMILY PROTEIN-RELATED"/>
    <property type="match status" value="1"/>
</dbReference>
<dbReference type="Pfam" id="PF02902">
    <property type="entry name" value="Peptidase_C48"/>
    <property type="match status" value="1"/>
</dbReference>